<comment type="caution">
    <text evidence="2">The sequence shown here is derived from an EMBL/GenBank/DDBJ whole genome shotgun (WGS) entry which is preliminary data.</text>
</comment>
<dbReference type="AlphaFoldDB" id="A0A1Y2GKE7"/>
<dbReference type="GeneID" id="33566510"/>
<feature type="compositionally biased region" description="Polar residues" evidence="1">
    <location>
        <begin position="150"/>
        <end position="183"/>
    </location>
</feature>
<gene>
    <name evidence="2" type="ORF">BCR41DRAFT_356543</name>
</gene>
<feature type="region of interest" description="Disordered" evidence="1">
    <location>
        <begin position="124"/>
        <end position="183"/>
    </location>
</feature>
<dbReference type="InParanoid" id="A0A1Y2GKE7"/>
<dbReference type="RefSeq" id="XP_021880002.1">
    <property type="nucleotide sequence ID" value="XM_022024666.1"/>
</dbReference>
<evidence type="ECO:0008006" key="4">
    <source>
        <dbReference type="Google" id="ProtNLM"/>
    </source>
</evidence>
<reference evidence="2 3" key="1">
    <citation type="submission" date="2016-07" db="EMBL/GenBank/DDBJ databases">
        <title>Pervasive Adenine N6-methylation of Active Genes in Fungi.</title>
        <authorList>
            <consortium name="DOE Joint Genome Institute"/>
            <person name="Mondo S.J."/>
            <person name="Dannebaum R.O."/>
            <person name="Kuo R.C."/>
            <person name="Labutti K."/>
            <person name="Haridas S."/>
            <person name="Kuo A."/>
            <person name="Salamov A."/>
            <person name="Ahrendt S.R."/>
            <person name="Lipzen A."/>
            <person name="Sullivan W."/>
            <person name="Andreopoulos W.B."/>
            <person name="Clum A."/>
            <person name="Lindquist E."/>
            <person name="Daum C."/>
            <person name="Ramamoorthy G.K."/>
            <person name="Gryganskyi A."/>
            <person name="Culley D."/>
            <person name="Magnuson J.K."/>
            <person name="James T.Y."/>
            <person name="O'Malley M.A."/>
            <person name="Stajich J.E."/>
            <person name="Spatafora J.W."/>
            <person name="Visel A."/>
            <person name="Grigoriev I.V."/>
        </authorList>
    </citation>
    <scope>NUCLEOTIDE SEQUENCE [LARGE SCALE GENOMIC DNA]</scope>
    <source>
        <strain evidence="2 3">NRRL 3116</strain>
    </source>
</reference>
<dbReference type="EMBL" id="MCFF01000026">
    <property type="protein sequence ID" value="ORZ12137.1"/>
    <property type="molecule type" value="Genomic_DNA"/>
</dbReference>
<name>A0A1Y2GKE7_9FUNG</name>
<evidence type="ECO:0000313" key="3">
    <source>
        <dbReference type="Proteomes" id="UP000193648"/>
    </source>
</evidence>
<sequence>MRSLDPFTLTYYSHKNIRDALLALNSAPRVSHSVATSSRALADNLAPSIPRQEEYLDTEFSSTPASVLSNNGEDERYSSNYIHTHQQSEHGRGRISSIEASNNFGHFNIQATSHQGHVDDYNIGSRGPQLQRDGAIQDGRAPSWRFTGSEWPTLQASMESATNPKRSQHQSTSPHDSPTDRASINSIVPSISLNNISVHANGFATAETASEPDNEGLVVMDSGKLDEMTFTLDNVTLNSSLTGSFSVQHPASPPASPLLDSAKASDIADYELSRTLDRWKPSHGGGMISFEKGSSICQIEPEDEALVYEDPIQSYDKPDDSLHGYHSREYFQLAGDNMPLIHFRLVFSAYQIPRGTEFAALVGPIRSQFVVDTYMIPHESKSVHENQDIVLGISGSTGRVYKAALEFLRKIVPRSGGFTLWKLCILVPSQMVSALFPPLENMATNHSDQLQQESSIPELKSAMTRNFGPVFRASQECLITMESCSLDKTIGSALRYVMRALSEVDVSQDICEGYYRGGRAGRRSIIPKNMAVTWDHRGTGSIMDSKVPVGYVLRPEMQSCLKAMHTKRYHLQLLLTMEQVRLMAGEHGSNIRRYCSSKDVTLSISDPLVKEQDEIRVCDIGGDQAEIFSLAIAVVVSVLARIAQSDWSAKVYIPHRSISILQRQVSRGFHQKIHAVENLVRDKEIKLEPAERESILEIICDSDENDDNMMKSLRQALVSVVDAIYG</sequence>
<protein>
    <recommendedName>
        <fullName evidence="4">K Homology domain-containing protein</fullName>
    </recommendedName>
</protein>
<organism evidence="2 3">
    <name type="scientific">Lobosporangium transversale</name>
    <dbReference type="NCBI Taxonomy" id="64571"/>
    <lineage>
        <taxon>Eukaryota</taxon>
        <taxon>Fungi</taxon>
        <taxon>Fungi incertae sedis</taxon>
        <taxon>Mucoromycota</taxon>
        <taxon>Mortierellomycotina</taxon>
        <taxon>Mortierellomycetes</taxon>
        <taxon>Mortierellales</taxon>
        <taxon>Mortierellaceae</taxon>
        <taxon>Lobosporangium</taxon>
    </lineage>
</organism>
<dbReference type="Proteomes" id="UP000193648">
    <property type="component" value="Unassembled WGS sequence"/>
</dbReference>
<dbReference type="OrthoDB" id="2361138at2759"/>
<evidence type="ECO:0000313" key="2">
    <source>
        <dbReference type="EMBL" id="ORZ12137.1"/>
    </source>
</evidence>
<keyword evidence="3" id="KW-1185">Reference proteome</keyword>
<proteinExistence type="predicted"/>
<evidence type="ECO:0000256" key="1">
    <source>
        <dbReference type="SAM" id="MobiDB-lite"/>
    </source>
</evidence>
<accession>A0A1Y2GKE7</accession>